<comment type="caution">
    <text evidence="4">The sequence shown here is derived from an EMBL/GenBank/DDBJ whole genome shotgun (WGS) entry which is preliminary data.</text>
</comment>
<dbReference type="InterPro" id="IPR023696">
    <property type="entry name" value="Ureohydrolase_dom_sf"/>
</dbReference>
<keyword evidence="1" id="KW-0479">Metal-binding</keyword>
<name>A0A433XAL9_9HYPH</name>
<dbReference type="GO" id="GO:0033389">
    <property type="term" value="P:putrescine biosynthetic process from arginine, via agmatine"/>
    <property type="evidence" value="ECO:0007669"/>
    <property type="project" value="TreeGrafter"/>
</dbReference>
<evidence type="ECO:0000313" key="4">
    <source>
        <dbReference type="EMBL" id="RUT31137.1"/>
    </source>
</evidence>
<dbReference type="PROSITE" id="PS51409">
    <property type="entry name" value="ARGINASE_2"/>
    <property type="match status" value="1"/>
</dbReference>
<proteinExistence type="inferred from homology"/>
<dbReference type="PIRSF" id="PIRSF036979">
    <property type="entry name" value="Arginase"/>
    <property type="match status" value="1"/>
</dbReference>
<dbReference type="GO" id="GO:0008783">
    <property type="term" value="F:agmatinase activity"/>
    <property type="evidence" value="ECO:0007669"/>
    <property type="project" value="TreeGrafter"/>
</dbReference>
<sequence length="271" mass="28295">MAQKVTILGVPFDSDAGSILPTGLAQAPEAIRRALFAPGAETSELGVAVIGHPELSDMGDLKLEGWPAAEAGVVIRASAEGLVEKGHRVMGLGGDQSVSYSLIAGQASAGAIDVLHIDARPDIEASSDGVSPAVSVFSRLIEEGLVRHMVQVGLRAPSAEQSQRMQELGIVGMRMKDWRGVPEIDFGGRFYLSIDLSGIDPACCPGVVRPEPGGLGVRDVMSLIHRVRGEMVGADIVECATARDLGGLTALTAARLARECVARLLEDVVEG</sequence>
<dbReference type="SUPFAM" id="SSF52768">
    <property type="entry name" value="Arginase/deacetylase"/>
    <property type="match status" value="1"/>
</dbReference>
<evidence type="ECO:0000256" key="2">
    <source>
        <dbReference type="ARBA" id="ARBA00022801"/>
    </source>
</evidence>
<evidence type="ECO:0000313" key="5">
    <source>
        <dbReference type="Proteomes" id="UP000281547"/>
    </source>
</evidence>
<dbReference type="Pfam" id="PF00491">
    <property type="entry name" value="Arginase"/>
    <property type="match status" value="1"/>
</dbReference>
<dbReference type="GO" id="GO:0046872">
    <property type="term" value="F:metal ion binding"/>
    <property type="evidence" value="ECO:0007669"/>
    <property type="project" value="UniProtKB-KW"/>
</dbReference>
<gene>
    <name evidence="4" type="ORF">EMQ25_09710</name>
</gene>
<reference evidence="4 5" key="1">
    <citation type="journal article" date="2016" name="Int. J. Syst. Evol. Microbiol.">
        <title>Arsenicitalea aurantiaca gen. nov., sp. nov., a new member of the family Hyphomicrobiaceae, isolated from high-arsenic sediment.</title>
        <authorList>
            <person name="Mu Y."/>
            <person name="Zhou L."/>
            <person name="Zeng X.C."/>
            <person name="Liu L."/>
            <person name="Pan Y."/>
            <person name="Chen X."/>
            <person name="Wang J."/>
            <person name="Li S."/>
            <person name="Li W.J."/>
            <person name="Wang Y."/>
        </authorList>
    </citation>
    <scope>NUCLEOTIDE SEQUENCE [LARGE SCALE GENOMIC DNA]</scope>
    <source>
        <strain evidence="4 5">42-50</strain>
    </source>
</reference>
<dbReference type="RefSeq" id="WP_127188383.1">
    <property type="nucleotide sequence ID" value="NZ_RZNJ01000003.1"/>
</dbReference>
<dbReference type="OrthoDB" id="9788689at2"/>
<keyword evidence="5" id="KW-1185">Reference proteome</keyword>
<organism evidence="4 5">
    <name type="scientific">Arsenicitalea aurantiaca</name>
    <dbReference type="NCBI Taxonomy" id="1783274"/>
    <lineage>
        <taxon>Bacteria</taxon>
        <taxon>Pseudomonadati</taxon>
        <taxon>Pseudomonadota</taxon>
        <taxon>Alphaproteobacteria</taxon>
        <taxon>Hyphomicrobiales</taxon>
        <taxon>Devosiaceae</taxon>
        <taxon>Arsenicitalea</taxon>
    </lineage>
</organism>
<protein>
    <submittedName>
        <fullName evidence="4">Agmatinase</fullName>
    </submittedName>
</protein>
<dbReference type="EMBL" id="RZNJ01000003">
    <property type="protein sequence ID" value="RUT31137.1"/>
    <property type="molecule type" value="Genomic_DNA"/>
</dbReference>
<dbReference type="PANTHER" id="PTHR11358:SF26">
    <property type="entry name" value="GUANIDINO ACID HYDROLASE, MITOCHONDRIAL"/>
    <property type="match status" value="1"/>
</dbReference>
<dbReference type="PANTHER" id="PTHR11358">
    <property type="entry name" value="ARGINASE/AGMATINASE"/>
    <property type="match status" value="1"/>
</dbReference>
<keyword evidence="2" id="KW-0378">Hydrolase</keyword>
<dbReference type="Gene3D" id="3.40.800.10">
    <property type="entry name" value="Ureohydrolase domain"/>
    <property type="match status" value="1"/>
</dbReference>
<comment type="similarity">
    <text evidence="3">Belongs to the arginase family.</text>
</comment>
<accession>A0A433XAL9</accession>
<dbReference type="Proteomes" id="UP000281547">
    <property type="component" value="Unassembled WGS sequence"/>
</dbReference>
<dbReference type="AlphaFoldDB" id="A0A433XAL9"/>
<evidence type="ECO:0000256" key="3">
    <source>
        <dbReference type="PROSITE-ProRule" id="PRU00742"/>
    </source>
</evidence>
<dbReference type="InterPro" id="IPR006035">
    <property type="entry name" value="Ureohydrolase"/>
</dbReference>
<evidence type="ECO:0000256" key="1">
    <source>
        <dbReference type="ARBA" id="ARBA00022723"/>
    </source>
</evidence>